<accession>A0A9K3J5Z6</accession>
<dbReference type="Proteomes" id="UP000215914">
    <property type="component" value="Unassembled WGS sequence"/>
</dbReference>
<proteinExistence type="predicted"/>
<dbReference type="EMBL" id="MNCJ02000319">
    <property type="protein sequence ID" value="KAF5809394.1"/>
    <property type="molecule type" value="Genomic_DNA"/>
</dbReference>
<dbReference type="AlphaFoldDB" id="A0A9K3J5Z6"/>
<name>A0A9K3J5Z6_HELAN</name>
<protein>
    <submittedName>
        <fullName evidence="1">Uncharacterized protein</fullName>
    </submittedName>
</protein>
<evidence type="ECO:0000313" key="1">
    <source>
        <dbReference type="EMBL" id="KAF5809394.1"/>
    </source>
</evidence>
<reference evidence="1" key="1">
    <citation type="journal article" date="2017" name="Nature">
        <title>The sunflower genome provides insights into oil metabolism, flowering and Asterid evolution.</title>
        <authorList>
            <person name="Badouin H."/>
            <person name="Gouzy J."/>
            <person name="Grassa C.J."/>
            <person name="Murat F."/>
            <person name="Staton S.E."/>
            <person name="Cottret L."/>
            <person name="Lelandais-Briere C."/>
            <person name="Owens G.L."/>
            <person name="Carrere S."/>
            <person name="Mayjonade B."/>
            <person name="Legrand L."/>
            <person name="Gill N."/>
            <person name="Kane N.C."/>
            <person name="Bowers J.E."/>
            <person name="Hubner S."/>
            <person name="Bellec A."/>
            <person name="Berard A."/>
            <person name="Berges H."/>
            <person name="Blanchet N."/>
            <person name="Boniface M.C."/>
            <person name="Brunel D."/>
            <person name="Catrice O."/>
            <person name="Chaidir N."/>
            <person name="Claudel C."/>
            <person name="Donnadieu C."/>
            <person name="Faraut T."/>
            <person name="Fievet G."/>
            <person name="Helmstetter N."/>
            <person name="King M."/>
            <person name="Knapp S.J."/>
            <person name="Lai Z."/>
            <person name="Le Paslier M.C."/>
            <person name="Lippi Y."/>
            <person name="Lorenzon L."/>
            <person name="Mandel J.R."/>
            <person name="Marage G."/>
            <person name="Marchand G."/>
            <person name="Marquand E."/>
            <person name="Bret-Mestries E."/>
            <person name="Morien E."/>
            <person name="Nambeesan S."/>
            <person name="Nguyen T."/>
            <person name="Pegot-Espagnet P."/>
            <person name="Pouilly N."/>
            <person name="Raftis F."/>
            <person name="Sallet E."/>
            <person name="Schiex T."/>
            <person name="Thomas J."/>
            <person name="Vandecasteele C."/>
            <person name="Vares D."/>
            <person name="Vear F."/>
            <person name="Vautrin S."/>
            <person name="Crespi M."/>
            <person name="Mangin B."/>
            <person name="Burke J.M."/>
            <person name="Salse J."/>
            <person name="Munos S."/>
            <person name="Vincourt P."/>
            <person name="Rieseberg L.H."/>
            <person name="Langlade N.B."/>
        </authorList>
    </citation>
    <scope>NUCLEOTIDE SEQUENCE</scope>
    <source>
        <tissue evidence="1">Leaves</tissue>
    </source>
</reference>
<comment type="caution">
    <text evidence="1">The sequence shown here is derived from an EMBL/GenBank/DDBJ whole genome shotgun (WGS) entry which is preliminary data.</text>
</comment>
<dbReference type="Gramene" id="mRNA:HanXRQr2_Chr04g0156621">
    <property type="protein sequence ID" value="CDS:HanXRQr2_Chr04g0156621.1"/>
    <property type="gene ID" value="HanXRQr2_Chr04g0156621"/>
</dbReference>
<organism evidence="1 2">
    <name type="scientific">Helianthus annuus</name>
    <name type="common">Common sunflower</name>
    <dbReference type="NCBI Taxonomy" id="4232"/>
    <lineage>
        <taxon>Eukaryota</taxon>
        <taxon>Viridiplantae</taxon>
        <taxon>Streptophyta</taxon>
        <taxon>Embryophyta</taxon>
        <taxon>Tracheophyta</taxon>
        <taxon>Spermatophyta</taxon>
        <taxon>Magnoliopsida</taxon>
        <taxon>eudicotyledons</taxon>
        <taxon>Gunneridae</taxon>
        <taxon>Pentapetalae</taxon>
        <taxon>asterids</taxon>
        <taxon>campanulids</taxon>
        <taxon>Asterales</taxon>
        <taxon>Asteraceae</taxon>
        <taxon>Asteroideae</taxon>
        <taxon>Heliantheae alliance</taxon>
        <taxon>Heliantheae</taxon>
        <taxon>Helianthus</taxon>
    </lineage>
</organism>
<evidence type="ECO:0000313" key="2">
    <source>
        <dbReference type="Proteomes" id="UP000215914"/>
    </source>
</evidence>
<reference evidence="1" key="2">
    <citation type="submission" date="2020-06" db="EMBL/GenBank/DDBJ databases">
        <title>Helianthus annuus Genome sequencing and assembly Release 2.</title>
        <authorList>
            <person name="Gouzy J."/>
            <person name="Langlade N."/>
            <person name="Munos S."/>
        </authorList>
    </citation>
    <scope>NUCLEOTIDE SEQUENCE</scope>
    <source>
        <tissue evidence="1">Leaves</tissue>
    </source>
</reference>
<gene>
    <name evidence="1" type="ORF">HanXRQr2_Chr04g0156621</name>
</gene>
<sequence length="71" mass="8690">MYKSESFMALIQRETWCMTPRKTKISYLIYGDRESFRNFIYGEVSLSDLIRGKHRPSSRIFFTGFDFRYQW</sequence>
<keyword evidence="2" id="KW-1185">Reference proteome</keyword>